<sequence length="932" mass="98078">MASCPSQLACEPAPSMVACKPDMSVDGEVNTHPAKLDTLAQEERGNAPHGVEQMAEIHSGEEQDLSMRNNVFNLPSASLLRRRGVEQEIQVGRANLRNFLSPSFKSLRFLSPVPEVSPLSVRAVHGKPSEEKCGQGICANVIDEIQRNPYRTALQAVGGGSFFGKSLNGMDSILIGAEPCPFNFSCLDYTMESSCLQLEEEATNKLELSFPHLENLVTVNKAVEESAKKLGAEGEEDAKVSVGGQNASPRFSSQKSLIPLIMEKVQLFNGTGDASSSSTSMLSGTYNLSHCQESIGGQGLLEGEAGDIPAEAGSGVGPVVKEGSSAQSSTNNTLVLHSGPTLTGFNLTVDIAQTSAVEPITGVGVIGMQRANSKNDPFELQSGEIVAPSNLTVDIAESSGAGPNLTVDIMERSSSRAESEDSSKSLGLKNSTFEVQPDPVQEPVSGPNLTMDLTKLNVTGPKMGSTEKMVSQNVTIELQPGQLNEPTNVNLTFNATNQLGSVDDPVGISEAKGGAEGQQGSLTKVGNCDGSCSPSRDMEDSGEGSSWSFNNSIDMKANFLITSTPLVVPKVFSFATKPAPSDACKKLSVVGHSKACSDGNPLCMSNDGNNSSASSQIDQPAPTGVKPPTKSFSRPTGQPLKHGDRAFPSNRKFLARPSGIPNSKLLQPLSRTSSSRLSLAPPQKTLSGPQVPGSSSLLSSALTRIGRKTGGALRNMAATSLEASVSSTTNPRRRSVSEPKLPMSGLQRPRTCGPLPSSSGTSLLALRPSGQMMSKLQTLKTETSSRPLGLGEPKGRSTALPISSLKQPRGSTDEPLPVPKRKKVDTLAHTTNSEAAGGQRVFKRPAASLRGPQSKLQNLGGGGISGALTAKKSGPTAPLPPDVQPAPAQDDCEKCAKYRQEIARLRAELQERDQRELIEEPMLPQSGSKERA</sequence>
<evidence type="ECO:0000313" key="2">
    <source>
        <dbReference type="EMBL" id="KAJ8351285.1"/>
    </source>
</evidence>
<feature type="region of interest" description="Disordered" evidence="1">
    <location>
        <begin position="411"/>
        <end position="450"/>
    </location>
</feature>
<feature type="region of interest" description="Disordered" evidence="1">
    <location>
        <begin position="912"/>
        <end position="932"/>
    </location>
</feature>
<feature type="compositionally biased region" description="Polar residues" evidence="1">
    <location>
        <begin position="518"/>
        <end position="534"/>
    </location>
</feature>
<reference evidence="2" key="1">
    <citation type="journal article" date="2023" name="Science">
        <title>Genome structures resolve the early diversification of teleost fishes.</title>
        <authorList>
            <person name="Parey E."/>
            <person name="Louis A."/>
            <person name="Montfort J."/>
            <person name="Bouchez O."/>
            <person name="Roques C."/>
            <person name="Iampietro C."/>
            <person name="Lluch J."/>
            <person name="Castinel A."/>
            <person name="Donnadieu C."/>
            <person name="Desvignes T."/>
            <person name="Floi Bucao C."/>
            <person name="Jouanno E."/>
            <person name="Wen M."/>
            <person name="Mejri S."/>
            <person name="Dirks R."/>
            <person name="Jansen H."/>
            <person name="Henkel C."/>
            <person name="Chen W.J."/>
            <person name="Zahm M."/>
            <person name="Cabau C."/>
            <person name="Klopp C."/>
            <person name="Thompson A.W."/>
            <person name="Robinson-Rechavi M."/>
            <person name="Braasch I."/>
            <person name="Lecointre G."/>
            <person name="Bobe J."/>
            <person name="Postlethwait J.H."/>
            <person name="Berthelot C."/>
            <person name="Roest Crollius H."/>
            <person name="Guiguen Y."/>
        </authorList>
    </citation>
    <scope>NUCLEOTIDE SEQUENCE</scope>
    <source>
        <strain evidence="2">WJC10195</strain>
    </source>
</reference>
<dbReference type="EMBL" id="JAINUF010000008">
    <property type="protein sequence ID" value="KAJ8351285.1"/>
    <property type="molecule type" value="Genomic_DNA"/>
</dbReference>
<feature type="compositionally biased region" description="Low complexity" evidence="1">
    <location>
        <begin position="665"/>
        <end position="679"/>
    </location>
</feature>
<feature type="compositionally biased region" description="Polar residues" evidence="1">
    <location>
        <begin position="720"/>
        <end position="730"/>
    </location>
</feature>
<feature type="region of interest" description="Disordered" evidence="1">
    <location>
        <begin position="512"/>
        <end position="545"/>
    </location>
</feature>
<keyword evidence="3" id="KW-1185">Reference proteome</keyword>
<feature type="region of interest" description="Disordered" evidence="1">
    <location>
        <begin position="607"/>
        <end position="695"/>
    </location>
</feature>
<gene>
    <name evidence="2" type="ORF">SKAU_G00227610</name>
</gene>
<evidence type="ECO:0000313" key="3">
    <source>
        <dbReference type="Proteomes" id="UP001152622"/>
    </source>
</evidence>
<feature type="compositionally biased region" description="Polar residues" evidence="1">
    <location>
        <begin position="800"/>
        <end position="810"/>
    </location>
</feature>
<accession>A0A9Q1F578</accession>
<feature type="compositionally biased region" description="Polar residues" evidence="1">
    <location>
        <begin position="684"/>
        <end position="695"/>
    </location>
</feature>
<dbReference type="AlphaFoldDB" id="A0A9Q1F578"/>
<organism evidence="2 3">
    <name type="scientific">Synaphobranchus kaupii</name>
    <name type="common">Kaup's arrowtooth eel</name>
    <dbReference type="NCBI Taxonomy" id="118154"/>
    <lineage>
        <taxon>Eukaryota</taxon>
        <taxon>Metazoa</taxon>
        <taxon>Chordata</taxon>
        <taxon>Craniata</taxon>
        <taxon>Vertebrata</taxon>
        <taxon>Euteleostomi</taxon>
        <taxon>Actinopterygii</taxon>
        <taxon>Neopterygii</taxon>
        <taxon>Teleostei</taxon>
        <taxon>Anguilliformes</taxon>
        <taxon>Synaphobranchidae</taxon>
        <taxon>Synaphobranchus</taxon>
    </lineage>
</organism>
<feature type="compositionally biased region" description="Basic and acidic residues" evidence="1">
    <location>
        <begin position="411"/>
        <end position="423"/>
    </location>
</feature>
<comment type="caution">
    <text evidence="2">The sequence shown here is derived from an EMBL/GenBank/DDBJ whole genome shotgun (WGS) entry which is preliminary data.</text>
</comment>
<name>A0A9Q1F578_SYNKA</name>
<dbReference type="Proteomes" id="UP001152622">
    <property type="component" value="Chromosome 8"/>
</dbReference>
<evidence type="ECO:0000256" key="1">
    <source>
        <dbReference type="SAM" id="MobiDB-lite"/>
    </source>
</evidence>
<dbReference type="OrthoDB" id="8856505at2759"/>
<feature type="region of interest" description="Disordered" evidence="1">
    <location>
        <begin position="779"/>
        <end position="890"/>
    </location>
</feature>
<proteinExistence type="predicted"/>
<feature type="region of interest" description="Disordered" evidence="1">
    <location>
        <begin position="720"/>
        <end position="758"/>
    </location>
</feature>
<protein>
    <submittedName>
        <fullName evidence="2">Uncharacterized protein</fullName>
    </submittedName>
</protein>
<feature type="compositionally biased region" description="Polar residues" evidence="1">
    <location>
        <begin position="607"/>
        <end position="618"/>
    </location>
</feature>